<evidence type="ECO:0000313" key="2">
    <source>
        <dbReference type="Proteomes" id="UP000322997"/>
    </source>
</evidence>
<organism evidence="1 2">
    <name type="scientific">Rossellomorea marisflavi</name>
    <dbReference type="NCBI Taxonomy" id="189381"/>
    <lineage>
        <taxon>Bacteria</taxon>
        <taxon>Bacillati</taxon>
        <taxon>Bacillota</taxon>
        <taxon>Bacilli</taxon>
        <taxon>Bacillales</taxon>
        <taxon>Bacillaceae</taxon>
        <taxon>Rossellomorea</taxon>
    </lineage>
</organism>
<sequence length="81" mass="9206">MVGRYFNFNAINGLGRTEPLDIEKFLNDLKSVFEKHKVTLIKKGSIGFDKNNNFGITEAELDVSNKNNYFPLPIKAEVDVE</sequence>
<dbReference type="AlphaFoldDB" id="A0A5D4S3A5"/>
<proteinExistence type="predicted"/>
<accession>A0A5D4S3A5</accession>
<dbReference type="RefSeq" id="WP_148984376.1">
    <property type="nucleotide sequence ID" value="NZ_JBNILK010000001.1"/>
</dbReference>
<evidence type="ECO:0000313" key="1">
    <source>
        <dbReference type="EMBL" id="TYS56342.1"/>
    </source>
</evidence>
<reference evidence="1 2" key="1">
    <citation type="submission" date="2019-08" db="EMBL/GenBank/DDBJ databases">
        <title>Bacillus genomes from the desert of Cuatro Cienegas, Coahuila.</title>
        <authorList>
            <person name="Olmedo-Alvarez G."/>
        </authorList>
    </citation>
    <scope>NUCLEOTIDE SEQUENCE [LARGE SCALE GENOMIC DNA]</scope>
    <source>
        <strain evidence="1 2">CH108_3D</strain>
    </source>
</reference>
<dbReference type="Proteomes" id="UP000322997">
    <property type="component" value="Unassembled WGS sequence"/>
</dbReference>
<comment type="caution">
    <text evidence="1">The sequence shown here is derived from an EMBL/GenBank/DDBJ whole genome shotgun (WGS) entry which is preliminary data.</text>
</comment>
<gene>
    <name evidence="1" type="ORF">FZC83_01865</name>
</gene>
<protein>
    <submittedName>
        <fullName evidence="1">Uncharacterized protein</fullName>
    </submittedName>
</protein>
<name>A0A5D4S3A5_9BACI</name>
<dbReference type="EMBL" id="VTEQ01000001">
    <property type="protein sequence ID" value="TYS56342.1"/>
    <property type="molecule type" value="Genomic_DNA"/>
</dbReference>